<evidence type="ECO:0000313" key="2">
    <source>
        <dbReference type="EMBL" id="EJZ63726.1"/>
    </source>
</evidence>
<comment type="caution">
    <text evidence="2">The sequence shown here is derived from an EMBL/GenBank/DDBJ whole genome shotgun (WGS) entry which is preliminary data.</text>
</comment>
<dbReference type="RefSeq" id="WP_008862024.1">
    <property type="nucleotide sequence ID" value="NZ_JH815204.1"/>
</dbReference>
<gene>
    <name evidence="2" type="ORF">HMPREF9448_01563</name>
</gene>
<sequence length="910" mass="104050">MKFYRNTMLIFCALLGFSKSSIAQSMPFGDYNTSFITPLSAQLNRYDFYPVSKSTGTTNINIPLFSIPTPDDTQISFNLSYHSSGIKVEDPVGILGYGWSILPGLRITRMQFGKVDEHCKLLPLNYNTSIFPRSYWARPNTDEEAIWGYDGEHDIFFINTIDQNTSFIIEKNNNCFTAKQIKQTPLKIEVIGTAEGFKVTDDQGVVYIYGGNSDYTIETSACKQVYLLKEIIYTDSQKISFNYGREIIKTSTPTQSHKLVYTTSNDWEIISVNNPVVQGDCILKSITFPLGKVTYEYHSSRKEILKNIKIYGNNSQLIKTISFITDTNKNLLQSVTIPGSGKYSFEYNPTTFENVYAQDLYGYYTGKKNATYIDMIPQNTVLKALNKNIGNARSSVESAMQANILQKIVYPTGGYVSFEYEKNQAINPIDNSIVICGLRLKQMNIYTPENNQTVSKTYKYGNNESGYGKLVTLPSDWDYWIQRKRYDLSDMSYTGYIYEIISQSSLNILYRNSYLIWYDEVAEYTPAGKTVEKYNYQYNQGGSGFVSEFWQMLYHKPYIIDRKVYKGNNVQEHTEYEYYEDELSYIMGISVRSNLYYPSSEPDIPIHLNKICHDKEIAGIFSPTVNGNMISGDTDSNPDFTIDNYAIHTGLFRLGRKTTRLYDDEAVPYEISEEYLYSDNLLYNMTGTLSCTSLGDSIYTRYYYPSDGYPGYPQTICDLLSQRNLSTTVIATEQTKISGSKQSLISGKKVIYDSIPGDYTRMYPVKTYYKNKLQPDFRQENQRTYYPFGKLATETGRNGVSTVYLWTKDNGSYPVAKIVNASLAEVTAITGNPENIYKNGLYLDIETRLRNELPHAQITTINAAPLIGVQKTTDPNGITTLYVYNSDNLLQEIIWQGAVIKRYEYNYRNR</sequence>
<dbReference type="STRING" id="742726.HMPREF9448_01563"/>
<name>K0WZI5_9BACT</name>
<keyword evidence="1" id="KW-0732">Signal</keyword>
<dbReference type="Proteomes" id="UP000006044">
    <property type="component" value="Unassembled WGS sequence"/>
</dbReference>
<evidence type="ECO:0000256" key="1">
    <source>
        <dbReference type="SAM" id="SignalP"/>
    </source>
</evidence>
<dbReference type="HOGENOM" id="CLU_006833_0_0_10"/>
<evidence type="ECO:0008006" key="4">
    <source>
        <dbReference type="Google" id="ProtNLM"/>
    </source>
</evidence>
<accession>K0WZI5</accession>
<dbReference type="EMBL" id="ADLE01000011">
    <property type="protein sequence ID" value="EJZ63726.1"/>
    <property type="molecule type" value="Genomic_DNA"/>
</dbReference>
<protein>
    <recommendedName>
        <fullName evidence="4">YD repeat (Two copies)</fullName>
    </recommendedName>
</protein>
<organism evidence="2 3">
    <name type="scientific">Barnesiella intestinihominis YIT 11860</name>
    <dbReference type="NCBI Taxonomy" id="742726"/>
    <lineage>
        <taxon>Bacteria</taxon>
        <taxon>Pseudomonadati</taxon>
        <taxon>Bacteroidota</taxon>
        <taxon>Bacteroidia</taxon>
        <taxon>Bacteroidales</taxon>
        <taxon>Barnesiellaceae</taxon>
        <taxon>Barnesiella</taxon>
    </lineage>
</organism>
<keyword evidence="3" id="KW-1185">Reference proteome</keyword>
<evidence type="ECO:0000313" key="3">
    <source>
        <dbReference type="Proteomes" id="UP000006044"/>
    </source>
</evidence>
<dbReference type="eggNOG" id="COG3209">
    <property type="taxonomic scope" value="Bacteria"/>
</dbReference>
<feature type="signal peptide" evidence="1">
    <location>
        <begin position="1"/>
        <end position="23"/>
    </location>
</feature>
<feature type="chain" id="PRO_5003840830" description="YD repeat (Two copies)" evidence="1">
    <location>
        <begin position="24"/>
        <end position="910"/>
    </location>
</feature>
<dbReference type="GeneID" id="77848819"/>
<reference evidence="2 3" key="1">
    <citation type="submission" date="2012-08" db="EMBL/GenBank/DDBJ databases">
        <title>The Genome Sequence of Barnesiella intestinihominis YIT 11860.</title>
        <authorList>
            <consortium name="The Broad Institute Genome Sequencing Platform"/>
            <person name="Earl A."/>
            <person name="Ward D."/>
            <person name="Feldgarden M."/>
            <person name="Gevers D."/>
            <person name="Morotomi M."/>
            <person name="Walker B."/>
            <person name="Young S.K."/>
            <person name="Zeng Q."/>
            <person name="Gargeya S."/>
            <person name="Fitzgerald M."/>
            <person name="Haas B."/>
            <person name="Abouelleil A."/>
            <person name="Alvarado L."/>
            <person name="Arachchi H.M."/>
            <person name="Berlin A.M."/>
            <person name="Chapman S.B."/>
            <person name="Goldberg J."/>
            <person name="Griggs A."/>
            <person name="Gujja S."/>
            <person name="Hansen M."/>
            <person name="Howarth C."/>
            <person name="Imamovic A."/>
            <person name="Larimer J."/>
            <person name="McCowen C."/>
            <person name="Montmayeur A."/>
            <person name="Murphy C."/>
            <person name="Neiman D."/>
            <person name="Pearson M."/>
            <person name="Priest M."/>
            <person name="Roberts A."/>
            <person name="Saif S."/>
            <person name="Shea T."/>
            <person name="Sisk P."/>
            <person name="Sykes S."/>
            <person name="Wortman J."/>
            <person name="Nusbaum C."/>
            <person name="Birren B."/>
        </authorList>
    </citation>
    <scope>NUCLEOTIDE SEQUENCE [LARGE SCALE GENOMIC DNA]</scope>
    <source>
        <strain evidence="2 3">YIT 11860</strain>
    </source>
</reference>
<dbReference type="OrthoDB" id="9814627at2"/>
<dbReference type="AlphaFoldDB" id="K0WZI5"/>
<proteinExistence type="predicted"/>